<dbReference type="Pfam" id="PF00392">
    <property type="entry name" value="GntR"/>
    <property type="match status" value="1"/>
</dbReference>
<dbReference type="SUPFAM" id="SSF64288">
    <property type="entry name" value="Chorismate lyase-like"/>
    <property type="match status" value="1"/>
</dbReference>
<dbReference type="FunFam" id="1.10.10.10:FF:000079">
    <property type="entry name" value="GntR family transcriptional regulator"/>
    <property type="match status" value="1"/>
</dbReference>
<evidence type="ECO:0000259" key="4">
    <source>
        <dbReference type="PROSITE" id="PS50949"/>
    </source>
</evidence>
<dbReference type="CDD" id="cd07377">
    <property type="entry name" value="WHTH_GntR"/>
    <property type="match status" value="1"/>
</dbReference>
<dbReference type="RefSeq" id="WP_062253122.1">
    <property type="nucleotide sequence ID" value="NZ_CP014229.1"/>
</dbReference>
<dbReference type="SMART" id="SM00345">
    <property type="entry name" value="HTH_GNTR"/>
    <property type="match status" value="1"/>
</dbReference>
<evidence type="ECO:0000256" key="3">
    <source>
        <dbReference type="ARBA" id="ARBA00023163"/>
    </source>
</evidence>
<dbReference type="KEGG" id="dfi:AXF13_10495"/>
<sequence length="251" mass="28764">MQYHEPSLQSRHNPDNHLPAYARISQSLRRQIESKAWQPGDLIPTESRLSKEYGVSIGTVRKALQELVIAGFLYRVQGKGTYVAGSFIRSKDHRFYRTHAAFGEPDPERRFTFLRSSTEPGQDFICRYLQLEEGTPLLKLERLISIDDRPFVLVHSYFEAARFPELARTDPRRFESEALTLIIEEDYGTPTMSASELCCAATALPEVAAVLQLPENSPVLFLEMLSCSYNEIPYEYRQSFCVPGRKLSRSY</sequence>
<dbReference type="SUPFAM" id="SSF46785">
    <property type="entry name" value="Winged helix' DNA-binding domain"/>
    <property type="match status" value="1"/>
</dbReference>
<dbReference type="InterPro" id="IPR011663">
    <property type="entry name" value="UTRA"/>
</dbReference>
<dbReference type="InterPro" id="IPR036390">
    <property type="entry name" value="WH_DNA-bd_sf"/>
</dbReference>
<evidence type="ECO:0000256" key="1">
    <source>
        <dbReference type="ARBA" id="ARBA00023015"/>
    </source>
</evidence>
<dbReference type="InterPro" id="IPR050679">
    <property type="entry name" value="Bact_HTH_transcr_reg"/>
</dbReference>
<evidence type="ECO:0000313" key="5">
    <source>
        <dbReference type="EMBL" id="AMD90512.1"/>
    </source>
</evidence>
<dbReference type="Gene3D" id="1.10.10.10">
    <property type="entry name" value="Winged helix-like DNA-binding domain superfamily/Winged helix DNA-binding domain"/>
    <property type="match status" value="1"/>
</dbReference>
<gene>
    <name evidence="5" type="ORF">AXF13_10495</name>
</gene>
<keyword evidence="1" id="KW-0805">Transcription regulation</keyword>
<reference evidence="6" key="1">
    <citation type="submission" date="2016-02" db="EMBL/GenBank/DDBJ databases">
        <authorList>
            <person name="Holder M.E."/>
            <person name="Ajami N.J."/>
            <person name="Petrosino J.F."/>
        </authorList>
    </citation>
    <scope>NUCLEOTIDE SEQUENCE [LARGE SCALE GENOMIC DNA]</scope>
    <source>
        <strain evidence="6">CCUG 45958</strain>
    </source>
</reference>
<evidence type="ECO:0000313" key="6">
    <source>
        <dbReference type="Proteomes" id="UP000069241"/>
    </source>
</evidence>
<dbReference type="SMART" id="SM00866">
    <property type="entry name" value="UTRA"/>
    <property type="match status" value="1"/>
</dbReference>
<dbReference type="PROSITE" id="PS50949">
    <property type="entry name" value="HTH_GNTR"/>
    <property type="match status" value="1"/>
</dbReference>
<dbReference type="InterPro" id="IPR036388">
    <property type="entry name" value="WH-like_DNA-bd_sf"/>
</dbReference>
<dbReference type="Proteomes" id="UP000069241">
    <property type="component" value="Chromosome"/>
</dbReference>
<dbReference type="STRING" id="44742.AXF13_10495"/>
<dbReference type="InterPro" id="IPR000524">
    <property type="entry name" value="Tscrpt_reg_HTH_GntR"/>
</dbReference>
<dbReference type="Gene3D" id="3.40.1410.10">
    <property type="entry name" value="Chorismate lyase-like"/>
    <property type="match status" value="1"/>
</dbReference>
<dbReference type="EMBL" id="CP014229">
    <property type="protein sequence ID" value="AMD90512.1"/>
    <property type="molecule type" value="Genomic_DNA"/>
</dbReference>
<dbReference type="GO" id="GO:0045892">
    <property type="term" value="P:negative regulation of DNA-templated transcription"/>
    <property type="evidence" value="ECO:0007669"/>
    <property type="project" value="TreeGrafter"/>
</dbReference>
<feature type="domain" description="HTH gntR-type" evidence="4">
    <location>
        <begin position="18"/>
        <end position="86"/>
    </location>
</feature>
<keyword evidence="3" id="KW-0804">Transcription</keyword>
<dbReference type="PANTHER" id="PTHR44846">
    <property type="entry name" value="MANNOSYL-D-GLYCERATE TRANSPORT/METABOLISM SYSTEM REPRESSOR MNGR-RELATED"/>
    <property type="match status" value="1"/>
</dbReference>
<name>A0A0X8JKT9_9BACT</name>
<evidence type="ECO:0000256" key="2">
    <source>
        <dbReference type="ARBA" id="ARBA00023125"/>
    </source>
</evidence>
<keyword evidence="6" id="KW-1185">Reference proteome</keyword>
<accession>A0A0X8JKT9</accession>
<dbReference type="GO" id="GO:0003677">
    <property type="term" value="F:DNA binding"/>
    <property type="evidence" value="ECO:0007669"/>
    <property type="project" value="UniProtKB-KW"/>
</dbReference>
<dbReference type="GO" id="GO:0003700">
    <property type="term" value="F:DNA-binding transcription factor activity"/>
    <property type="evidence" value="ECO:0007669"/>
    <property type="project" value="InterPro"/>
</dbReference>
<proteinExistence type="predicted"/>
<protein>
    <submittedName>
        <fullName evidence="5">GntR family transcriptional regulator</fullName>
    </submittedName>
</protein>
<organism evidence="5 6">
    <name type="scientific">Desulfovibrio fairfieldensis</name>
    <dbReference type="NCBI Taxonomy" id="44742"/>
    <lineage>
        <taxon>Bacteria</taxon>
        <taxon>Pseudomonadati</taxon>
        <taxon>Thermodesulfobacteriota</taxon>
        <taxon>Desulfovibrionia</taxon>
        <taxon>Desulfovibrionales</taxon>
        <taxon>Desulfovibrionaceae</taxon>
        <taxon>Desulfovibrio</taxon>
    </lineage>
</organism>
<keyword evidence="2" id="KW-0238">DNA-binding</keyword>
<dbReference type="InterPro" id="IPR028978">
    <property type="entry name" value="Chorismate_lyase_/UTRA_dom_sf"/>
</dbReference>
<dbReference type="PANTHER" id="PTHR44846:SF1">
    <property type="entry name" value="MANNOSYL-D-GLYCERATE TRANSPORT_METABOLISM SYSTEM REPRESSOR MNGR-RELATED"/>
    <property type="match status" value="1"/>
</dbReference>
<dbReference type="Pfam" id="PF07702">
    <property type="entry name" value="UTRA"/>
    <property type="match status" value="1"/>
</dbReference>
<dbReference type="AlphaFoldDB" id="A0A0X8JKT9"/>